<dbReference type="PANTHER" id="PTHR31297:SF43">
    <property type="entry name" value="GLUCAN 1,3-BETA-GLUCOSIDASE 3"/>
    <property type="match status" value="1"/>
</dbReference>
<dbReference type="GO" id="GO:0046557">
    <property type="term" value="F:glucan endo-1,6-beta-glucosidase activity"/>
    <property type="evidence" value="ECO:0007669"/>
    <property type="project" value="TreeGrafter"/>
</dbReference>
<dbReference type="InterPro" id="IPR018087">
    <property type="entry name" value="Glyco_hydro_5_CS"/>
</dbReference>
<name>A0AAD7FJF9_9AGAR</name>
<comment type="similarity">
    <text evidence="1 4">Belongs to the glycosyl hydrolase 5 (cellulase A) family.</text>
</comment>
<dbReference type="Proteomes" id="UP001221142">
    <property type="component" value="Unassembled WGS sequence"/>
</dbReference>
<dbReference type="InterPro" id="IPR050386">
    <property type="entry name" value="Glycosyl_hydrolase_5"/>
</dbReference>
<dbReference type="InterPro" id="IPR017853">
    <property type="entry name" value="GH"/>
</dbReference>
<gene>
    <name evidence="6" type="ORF">FB45DRAFT_926310</name>
</gene>
<keyword evidence="2 4" id="KW-0378">Hydrolase</keyword>
<dbReference type="SUPFAM" id="SSF51445">
    <property type="entry name" value="(Trans)glycosidases"/>
    <property type="match status" value="1"/>
</dbReference>
<keyword evidence="7" id="KW-1185">Reference proteome</keyword>
<dbReference type="AlphaFoldDB" id="A0AAD7FJF9"/>
<protein>
    <submittedName>
        <fullName evidence="6">Glycoside hydrolase</fullName>
    </submittedName>
</protein>
<dbReference type="PROSITE" id="PS00659">
    <property type="entry name" value="GLYCOSYL_HYDROL_F5"/>
    <property type="match status" value="1"/>
</dbReference>
<sequence>MQTQDIYRFRKQRGVNLGSWFVLERWITDRPFRHAAPPAKSDLDVANGRDAASILNEHYASWITDLDFAWLASRGFTTVRIPIGYYHLCGVDASVIAGTDFAQFTEVFRGAWARLVAAIETAGRFGLGVLIDLHAAPGKQNDDAHSGTSHPAAFFTDRKHRVHTIHVLRTLVTHLKAHAPPLVNIIGIELLNEPHPSSDADLKTWFSAAIKDLAAVDPSLPIYLSDCWKTEQYAEYIKTTASQTHNLLALDHHLYRCFTSDDISTPASAHAHTLTDPNATTPRLFARIAETLDEVGAGLVIGEWSGALNPGSLTGSENETANYVAAQLQLFETHCAGHFFWTYKKQHGPDRGWSLRDAIEGGVYPSKLGLWPTTSVNGDQARRTHARNALSDKAYGMTLFFAPASLW</sequence>
<dbReference type="GO" id="GO:0009251">
    <property type="term" value="P:glucan catabolic process"/>
    <property type="evidence" value="ECO:0007669"/>
    <property type="project" value="TreeGrafter"/>
</dbReference>
<evidence type="ECO:0000259" key="5">
    <source>
        <dbReference type="Pfam" id="PF00150"/>
    </source>
</evidence>
<proteinExistence type="inferred from homology"/>
<accession>A0AAD7FJF9</accession>
<dbReference type="InterPro" id="IPR001547">
    <property type="entry name" value="Glyco_hydro_5"/>
</dbReference>
<evidence type="ECO:0000313" key="6">
    <source>
        <dbReference type="EMBL" id="KAJ7623644.1"/>
    </source>
</evidence>
<keyword evidence="3 4" id="KW-0326">Glycosidase</keyword>
<dbReference type="GO" id="GO:0005576">
    <property type="term" value="C:extracellular region"/>
    <property type="evidence" value="ECO:0007669"/>
    <property type="project" value="TreeGrafter"/>
</dbReference>
<dbReference type="EMBL" id="JARKIF010000014">
    <property type="protein sequence ID" value="KAJ7623644.1"/>
    <property type="molecule type" value="Genomic_DNA"/>
</dbReference>
<organism evidence="6 7">
    <name type="scientific">Roridomyces roridus</name>
    <dbReference type="NCBI Taxonomy" id="1738132"/>
    <lineage>
        <taxon>Eukaryota</taxon>
        <taxon>Fungi</taxon>
        <taxon>Dikarya</taxon>
        <taxon>Basidiomycota</taxon>
        <taxon>Agaricomycotina</taxon>
        <taxon>Agaricomycetes</taxon>
        <taxon>Agaricomycetidae</taxon>
        <taxon>Agaricales</taxon>
        <taxon>Marasmiineae</taxon>
        <taxon>Mycenaceae</taxon>
        <taxon>Roridomyces</taxon>
    </lineage>
</organism>
<evidence type="ECO:0000313" key="7">
    <source>
        <dbReference type="Proteomes" id="UP001221142"/>
    </source>
</evidence>
<evidence type="ECO:0000256" key="4">
    <source>
        <dbReference type="RuleBase" id="RU361153"/>
    </source>
</evidence>
<dbReference type="GO" id="GO:0009986">
    <property type="term" value="C:cell surface"/>
    <property type="evidence" value="ECO:0007669"/>
    <property type="project" value="TreeGrafter"/>
</dbReference>
<evidence type="ECO:0000256" key="3">
    <source>
        <dbReference type="ARBA" id="ARBA00023295"/>
    </source>
</evidence>
<feature type="domain" description="Glycoside hydrolase family 5" evidence="5">
    <location>
        <begin position="70"/>
        <end position="345"/>
    </location>
</feature>
<comment type="caution">
    <text evidence="6">The sequence shown here is derived from an EMBL/GenBank/DDBJ whole genome shotgun (WGS) entry which is preliminary data.</text>
</comment>
<evidence type="ECO:0000256" key="1">
    <source>
        <dbReference type="ARBA" id="ARBA00005641"/>
    </source>
</evidence>
<reference evidence="6" key="1">
    <citation type="submission" date="2023-03" db="EMBL/GenBank/DDBJ databases">
        <title>Massive genome expansion in bonnet fungi (Mycena s.s.) driven by repeated elements and novel gene families across ecological guilds.</title>
        <authorList>
            <consortium name="Lawrence Berkeley National Laboratory"/>
            <person name="Harder C.B."/>
            <person name="Miyauchi S."/>
            <person name="Viragh M."/>
            <person name="Kuo A."/>
            <person name="Thoen E."/>
            <person name="Andreopoulos B."/>
            <person name="Lu D."/>
            <person name="Skrede I."/>
            <person name="Drula E."/>
            <person name="Henrissat B."/>
            <person name="Morin E."/>
            <person name="Kohler A."/>
            <person name="Barry K."/>
            <person name="LaButti K."/>
            <person name="Morin E."/>
            <person name="Salamov A."/>
            <person name="Lipzen A."/>
            <person name="Mereny Z."/>
            <person name="Hegedus B."/>
            <person name="Baldrian P."/>
            <person name="Stursova M."/>
            <person name="Weitz H."/>
            <person name="Taylor A."/>
            <person name="Grigoriev I.V."/>
            <person name="Nagy L.G."/>
            <person name="Martin F."/>
            <person name="Kauserud H."/>
        </authorList>
    </citation>
    <scope>NUCLEOTIDE SEQUENCE</scope>
    <source>
        <strain evidence="6">9284</strain>
    </source>
</reference>
<evidence type="ECO:0000256" key="2">
    <source>
        <dbReference type="ARBA" id="ARBA00022801"/>
    </source>
</evidence>
<dbReference type="Pfam" id="PF00150">
    <property type="entry name" value="Cellulase"/>
    <property type="match status" value="1"/>
</dbReference>
<dbReference type="Gene3D" id="3.20.20.80">
    <property type="entry name" value="Glycosidases"/>
    <property type="match status" value="1"/>
</dbReference>
<dbReference type="PANTHER" id="PTHR31297">
    <property type="entry name" value="GLUCAN ENDO-1,6-BETA-GLUCOSIDASE B"/>
    <property type="match status" value="1"/>
</dbReference>